<dbReference type="PANTHER" id="PTHR30514">
    <property type="entry name" value="GLUCOKINASE"/>
    <property type="match status" value="1"/>
</dbReference>
<dbReference type="PANTHER" id="PTHR30514:SF18">
    <property type="entry name" value="RPIR-FAMILY TRANSCRIPTIONAL REGULATOR"/>
    <property type="match status" value="1"/>
</dbReference>
<dbReference type="InterPro" id="IPR047640">
    <property type="entry name" value="RpiR-like"/>
</dbReference>
<keyword evidence="2" id="KW-0238">DNA-binding</keyword>
<name>A0A2G1QI50_9HYPH</name>
<feature type="domain" description="HTH rpiR-type" evidence="4">
    <location>
        <begin position="7"/>
        <end position="83"/>
    </location>
</feature>
<dbReference type="InterPro" id="IPR036388">
    <property type="entry name" value="WH-like_DNA-bd_sf"/>
</dbReference>
<evidence type="ECO:0000313" key="6">
    <source>
        <dbReference type="Proteomes" id="UP000221168"/>
    </source>
</evidence>
<dbReference type="SUPFAM" id="SSF46689">
    <property type="entry name" value="Homeodomain-like"/>
    <property type="match status" value="1"/>
</dbReference>
<protein>
    <submittedName>
        <fullName evidence="5">RpiR family transcriptional regulator</fullName>
    </submittedName>
</protein>
<dbReference type="CDD" id="cd05013">
    <property type="entry name" value="SIS_RpiR"/>
    <property type="match status" value="1"/>
</dbReference>
<accession>A0A2G1QI50</accession>
<keyword evidence="6" id="KW-1185">Reference proteome</keyword>
<keyword evidence="3" id="KW-0804">Transcription</keyword>
<dbReference type="GO" id="GO:1901135">
    <property type="term" value="P:carbohydrate derivative metabolic process"/>
    <property type="evidence" value="ECO:0007669"/>
    <property type="project" value="InterPro"/>
</dbReference>
<evidence type="ECO:0000256" key="3">
    <source>
        <dbReference type="ARBA" id="ARBA00023163"/>
    </source>
</evidence>
<dbReference type="Pfam" id="PF01418">
    <property type="entry name" value="HTH_6"/>
    <property type="match status" value="1"/>
</dbReference>
<dbReference type="SUPFAM" id="SSF53697">
    <property type="entry name" value="SIS domain"/>
    <property type="match status" value="1"/>
</dbReference>
<dbReference type="InterPro" id="IPR009057">
    <property type="entry name" value="Homeodomain-like_sf"/>
</dbReference>
<dbReference type="GO" id="GO:0097367">
    <property type="term" value="F:carbohydrate derivative binding"/>
    <property type="evidence" value="ECO:0007669"/>
    <property type="project" value="InterPro"/>
</dbReference>
<evidence type="ECO:0000259" key="4">
    <source>
        <dbReference type="PROSITE" id="PS51071"/>
    </source>
</evidence>
<dbReference type="GO" id="GO:0003700">
    <property type="term" value="F:DNA-binding transcription factor activity"/>
    <property type="evidence" value="ECO:0007669"/>
    <property type="project" value="InterPro"/>
</dbReference>
<dbReference type="InterPro" id="IPR001347">
    <property type="entry name" value="SIS_dom"/>
</dbReference>
<dbReference type="EMBL" id="PDVP01000017">
    <property type="protein sequence ID" value="PHP65203.1"/>
    <property type="molecule type" value="Genomic_DNA"/>
</dbReference>
<dbReference type="Gene3D" id="3.40.50.10490">
    <property type="entry name" value="Glucose-6-phosphate isomerase like protein, domain 1"/>
    <property type="match status" value="1"/>
</dbReference>
<dbReference type="AlphaFoldDB" id="A0A2G1QI50"/>
<gene>
    <name evidence="5" type="ORF">CSC94_20020</name>
</gene>
<dbReference type="InterPro" id="IPR000281">
    <property type="entry name" value="HTH_RpiR"/>
</dbReference>
<dbReference type="Pfam" id="PF01380">
    <property type="entry name" value="SIS"/>
    <property type="match status" value="1"/>
</dbReference>
<dbReference type="InterPro" id="IPR046348">
    <property type="entry name" value="SIS_dom_sf"/>
</dbReference>
<comment type="caution">
    <text evidence="5">The sequence shown here is derived from an EMBL/GenBank/DDBJ whole genome shotgun (WGS) entry which is preliminary data.</text>
</comment>
<dbReference type="GO" id="GO:0003677">
    <property type="term" value="F:DNA binding"/>
    <property type="evidence" value="ECO:0007669"/>
    <property type="project" value="UniProtKB-KW"/>
</dbReference>
<dbReference type="RefSeq" id="WP_099308161.1">
    <property type="nucleotide sequence ID" value="NZ_PDVP01000017.1"/>
</dbReference>
<evidence type="ECO:0000256" key="2">
    <source>
        <dbReference type="ARBA" id="ARBA00023125"/>
    </source>
</evidence>
<dbReference type="PROSITE" id="PS51071">
    <property type="entry name" value="HTH_RPIR"/>
    <property type="match status" value="1"/>
</dbReference>
<reference evidence="5 6" key="1">
    <citation type="submission" date="2017-10" db="EMBL/GenBank/DDBJ databases">
        <title>Sedimentibacterium mangrovi gen. nov., sp. nov., a novel member of family Phyllobacteriacea isolated from mangrove sediment.</title>
        <authorList>
            <person name="Liao H."/>
            <person name="Tian Y."/>
        </authorList>
    </citation>
    <scope>NUCLEOTIDE SEQUENCE [LARGE SCALE GENOMIC DNA]</scope>
    <source>
        <strain evidence="5 6">X9-2-2</strain>
    </source>
</reference>
<dbReference type="Proteomes" id="UP000221168">
    <property type="component" value="Unassembled WGS sequence"/>
</dbReference>
<dbReference type="InterPro" id="IPR035472">
    <property type="entry name" value="RpiR-like_SIS"/>
</dbReference>
<dbReference type="Gene3D" id="1.10.10.10">
    <property type="entry name" value="Winged helix-like DNA-binding domain superfamily/Winged helix DNA-binding domain"/>
    <property type="match status" value="1"/>
</dbReference>
<keyword evidence="1" id="KW-0805">Transcription regulation</keyword>
<organism evidence="5 6">
    <name type="scientific">Zhengella mangrovi</name>
    <dbReference type="NCBI Taxonomy" id="1982044"/>
    <lineage>
        <taxon>Bacteria</taxon>
        <taxon>Pseudomonadati</taxon>
        <taxon>Pseudomonadota</taxon>
        <taxon>Alphaproteobacteria</taxon>
        <taxon>Hyphomicrobiales</taxon>
        <taxon>Notoacmeibacteraceae</taxon>
        <taxon>Zhengella</taxon>
    </lineage>
</organism>
<evidence type="ECO:0000313" key="5">
    <source>
        <dbReference type="EMBL" id="PHP65203.1"/>
    </source>
</evidence>
<sequence>MAETEFVTLAERMRSGFNALTRAERQLAAAMLENYPMLGLESITVVAETAGVSTPTVLRMAKKFGYSGFPEMQAALRSELQATISNPIAKHDRWAQSAPQEHILNRFADAVTDNLRQTLERLDPQEFDAVAALLAMHRRQVQIVGGRITRSLAEYLFTHLQVVRPGVTLVASNSNAWPHYLLNLNEGDILIAFDIRRYEKDLERLAQMARERKAKIVLFTDQWGSPVSKLADHTFLARIEAPSAWDSSVVILFIVEALISAIETRNWTRTHDRMRELEDLFDRTRLFGKPY</sequence>
<dbReference type="OrthoDB" id="3574600at2"/>
<proteinExistence type="predicted"/>
<evidence type="ECO:0000256" key="1">
    <source>
        <dbReference type="ARBA" id="ARBA00023015"/>
    </source>
</evidence>